<dbReference type="Pfam" id="PF16868">
    <property type="entry name" value="NMT1_3"/>
    <property type="match status" value="1"/>
</dbReference>
<proteinExistence type="inferred from homology"/>
<evidence type="ECO:0000313" key="5">
    <source>
        <dbReference type="EMBL" id="GAA4283349.1"/>
    </source>
</evidence>
<dbReference type="PROSITE" id="PS51257">
    <property type="entry name" value="PROKAR_LIPOPROTEIN"/>
    <property type="match status" value="1"/>
</dbReference>
<dbReference type="RefSeq" id="WP_236865450.1">
    <property type="nucleotide sequence ID" value="NZ_BAABAZ010000004.1"/>
</dbReference>
<evidence type="ECO:0008006" key="7">
    <source>
        <dbReference type="Google" id="ProtNLM"/>
    </source>
</evidence>
<evidence type="ECO:0000256" key="2">
    <source>
        <dbReference type="ARBA" id="ARBA00010742"/>
    </source>
</evidence>
<sequence>MTTRRIRALLSTVLGTGLVLGMAACGPGGTENGAPVTEGGLPETMVWTTYPVGTTTYNDLAAVAEMVTSDMGKQVRITPSDTAIGRMTPLLEGQAHFSRTGDEYIFSFEADHDFAQESQGPHPTRVVYPVEARQGFTVLENSGIESYDDLRGKRFPNVTANPSINQKIEALLAYAGLERDDVEFVDVSYGDQPGALENGQVDVIFFGLYGSPLFELEQSRGVRVLSMDDESPEALDRLRSVSKVLNIGDFQNGPGMEEGETIRTLMYPLPVVALESTSPEAVEELVTGFAENFESYKDSTPTTPDWALEEIPKVPTVVPYHDGLISYLESQGEWSEEAQQANDELLERETQLDELWDTYLEQADEVNHETWNSYKESELS</sequence>
<feature type="chain" id="PRO_5046375946" description="TAXI family TRAP transporter solute-binding subunit" evidence="4">
    <location>
        <begin position="24"/>
        <end position="380"/>
    </location>
</feature>
<gene>
    <name evidence="5" type="ORF">GCM10022261_08800</name>
</gene>
<dbReference type="Gene3D" id="3.40.190.10">
    <property type="entry name" value="Periplasmic binding protein-like II"/>
    <property type="match status" value="2"/>
</dbReference>
<dbReference type="InterPro" id="IPR011852">
    <property type="entry name" value="TRAP_TAXI"/>
</dbReference>
<keyword evidence="3 4" id="KW-0732">Signal</keyword>
<dbReference type="PANTHER" id="PTHR30024">
    <property type="entry name" value="ALIPHATIC SULFONATES-BINDING PROTEIN-RELATED"/>
    <property type="match status" value="1"/>
</dbReference>
<organism evidence="5 6">
    <name type="scientific">Brevibacterium daeguense</name>
    <dbReference type="NCBI Taxonomy" id="909936"/>
    <lineage>
        <taxon>Bacteria</taxon>
        <taxon>Bacillati</taxon>
        <taxon>Actinomycetota</taxon>
        <taxon>Actinomycetes</taxon>
        <taxon>Micrococcales</taxon>
        <taxon>Brevibacteriaceae</taxon>
        <taxon>Brevibacterium</taxon>
    </lineage>
</organism>
<dbReference type="NCBIfam" id="TIGR02122">
    <property type="entry name" value="TRAP_TAXI"/>
    <property type="match status" value="1"/>
</dbReference>
<name>A0ABP8EHA8_9MICO</name>
<comment type="subcellular location">
    <subcellularLocation>
        <location evidence="1">Periplasm</location>
    </subcellularLocation>
</comment>
<reference evidence="6" key="1">
    <citation type="journal article" date="2019" name="Int. J. Syst. Evol. Microbiol.">
        <title>The Global Catalogue of Microorganisms (GCM) 10K type strain sequencing project: providing services to taxonomists for standard genome sequencing and annotation.</title>
        <authorList>
            <consortium name="The Broad Institute Genomics Platform"/>
            <consortium name="The Broad Institute Genome Sequencing Center for Infectious Disease"/>
            <person name="Wu L."/>
            <person name="Ma J."/>
        </authorList>
    </citation>
    <scope>NUCLEOTIDE SEQUENCE [LARGE SCALE GENOMIC DNA]</scope>
    <source>
        <strain evidence="6">JCM 17458</strain>
    </source>
</reference>
<dbReference type="PANTHER" id="PTHR30024:SF47">
    <property type="entry name" value="TAURINE-BINDING PERIPLASMIC PROTEIN"/>
    <property type="match status" value="1"/>
</dbReference>
<dbReference type="Proteomes" id="UP001501586">
    <property type="component" value="Unassembled WGS sequence"/>
</dbReference>
<evidence type="ECO:0000313" key="6">
    <source>
        <dbReference type="Proteomes" id="UP001501586"/>
    </source>
</evidence>
<accession>A0ABP8EHA8</accession>
<dbReference type="SUPFAM" id="SSF53850">
    <property type="entry name" value="Periplasmic binding protein-like II"/>
    <property type="match status" value="1"/>
</dbReference>
<evidence type="ECO:0000256" key="3">
    <source>
        <dbReference type="ARBA" id="ARBA00022729"/>
    </source>
</evidence>
<evidence type="ECO:0000256" key="1">
    <source>
        <dbReference type="ARBA" id="ARBA00004418"/>
    </source>
</evidence>
<keyword evidence="6" id="KW-1185">Reference proteome</keyword>
<protein>
    <recommendedName>
        <fullName evidence="7">TAXI family TRAP transporter solute-binding subunit</fullName>
    </recommendedName>
</protein>
<comment type="caution">
    <text evidence="5">The sequence shown here is derived from an EMBL/GenBank/DDBJ whole genome shotgun (WGS) entry which is preliminary data.</text>
</comment>
<comment type="similarity">
    <text evidence="2">Belongs to the bacterial solute-binding protein SsuA/TauA family.</text>
</comment>
<dbReference type="EMBL" id="BAABAZ010000004">
    <property type="protein sequence ID" value="GAA4283349.1"/>
    <property type="molecule type" value="Genomic_DNA"/>
</dbReference>
<feature type="signal peptide" evidence="4">
    <location>
        <begin position="1"/>
        <end position="23"/>
    </location>
</feature>
<evidence type="ECO:0000256" key="4">
    <source>
        <dbReference type="SAM" id="SignalP"/>
    </source>
</evidence>